<feature type="compositionally biased region" description="Low complexity" evidence="1">
    <location>
        <begin position="142"/>
        <end position="157"/>
    </location>
</feature>
<evidence type="ECO:0000313" key="3">
    <source>
        <dbReference type="Proteomes" id="UP000765509"/>
    </source>
</evidence>
<protein>
    <submittedName>
        <fullName evidence="2">Uncharacterized protein</fullName>
    </submittedName>
</protein>
<accession>A0A9Q3P6A5</accession>
<comment type="caution">
    <text evidence="2">The sequence shown here is derived from an EMBL/GenBank/DDBJ whole genome shotgun (WGS) entry which is preliminary data.</text>
</comment>
<sequence>MSNQKSFVSPLSRQGFGILNSNQDNEVQQIINLQPSSSPYHHQNIQENFPQYNIYDHLNQLYHLVSPYMQHSGNNSDFYPHHNIYRQCNSTLHEMEHELNHVISAMPDNESQERNERDKHQVIASSNNLLHVREEFDLPVRSQTSQTQESTLSKQTSATLKNEKQQRK</sequence>
<evidence type="ECO:0000313" key="2">
    <source>
        <dbReference type="EMBL" id="MBW0550593.1"/>
    </source>
</evidence>
<feature type="region of interest" description="Disordered" evidence="1">
    <location>
        <begin position="133"/>
        <end position="168"/>
    </location>
</feature>
<evidence type="ECO:0000256" key="1">
    <source>
        <dbReference type="SAM" id="MobiDB-lite"/>
    </source>
</evidence>
<proteinExistence type="predicted"/>
<dbReference type="Proteomes" id="UP000765509">
    <property type="component" value="Unassembled WGS sequence"/>
</dbReference>
<keyword evidence="3" id="KW-1185">Reference proteome</keyword>
<name>A0A9Q3P6A5_9BASI</name>
<organism evidence="2 3">
    <name type="scientific">Austropuccinia psidii MF-1</name>
    <dbReference type="NCBI Taxonomy" id="1389203"/>
    <lineage>
        <taxon>Eukaryota</taxon>
        <taxon>Fungi</taxon>
        <taxon>Dikarya</taxon>
        <taxon>Basidiomycota</taxon>
        <taxon>Pucciniomycotina</taxon>
        <taxon>Pucciniomycetes</taxon>
        <taxon>Pucciniales</taxon>
        <taxon>Sphaerophragmiaceae</taxon>
        <taxon>Austropuccinia</taxon>
    </lineage>
</organism>
<gene>
    <name evidence="2" type="ORF">O181_090308</name>
</gene>
<reference evidence="2" key="1">
    <citation type="submission" date="2021-03" db="EMBL/GenBank/DDBJ databases">
        <title>Draft genome sequence of rust myrtle Austropuccinia psidii MF-1, a brazilian biotype.</title>
        <authorList>
            <person name="Quecine M.C."/>
            <person name="Pachon D.M.R."/>
            <person name="Bonatelli M.L."/>
            <person name="Correr F.H."/>
            <person name="Franceschini L.M."/>
            <person name="Leite T.F."/>
            <person name="Margarido G.R.A."/>
            <person name="Almeida C.A."/>
            <person name="Ferrarezi J.A."/>
            <person name="Labate C.A."/>
        </authorList>
    </citation>
    <scope>NUCLEOTIDE SEQUENCE</scope>
    <source>
        <strain evidence="2">MF-1</strain>
    </source>
</reference>
<dbReference type="AlphaFoldDB" id="A0A9Q3P6A5"/>
<dbReference type="EMBL" id="AVOT02056225">
    <property type="protein sequence ID" value="MBW0550593.1"/>
    <property type="molecule type" value="Genomic_DNA"/>
</dbReference>